<gene>
    <name evidence="1" type="ORF">S01H1_83862</name>
</gene>
<protein>
    <submittedName>
        <fullName evidence="1">Uncharacterized protein</fullName>
    </submittedName>
</protein>
<dbReference type="AlphaFoldDB" id="X0XZ49"/>
<comment type="caution">
    <text evidence="1">The sequence shown here is derived from an EMBL/GenBank/DDBJ whole genome shotgun (WGS) entry which is preliminary data.</text>
</comment>
<organism evidence="1">
    <name type="scientific">marine sediment metagenome</name>
    <dbReference type="NCBI Taxonomy" id="412755"/>
    <lineage>
        <taxon>unclassified sequences</taxon>
        <taxon>metagenomes</taxon>
        <taxon>ecological metagenomes</taxon>
    </lineage>
</organism>
<accession>X0XZ49</accession>
<reference evidence="1" key="1">
    <citation type="journal article" date="2014" name="Front. Microbiol.">
        <title>High frequency of phylogenetically diverse reductive dehalogenase-homologous genes in deep subseafloor sedimentary metagenomes.</title>
        <authorList>
            <person name="Kawai M."/>
            <person name="Futagami T."/>
            <person name="Toyoda A."/>
            <person name="Takaki Y."/>
            <person name="Nishi S."/>
            <person name="Hori S."/>
            <person name="Arai W."/>
            <person name="Tsubouchi T."/>
            <person name="Morono Y."/>
            <person name="Uchiyama I."/>
            <person name="Ito T."/>
            <person name="Fujiyama A."/>
            <person name="Inagaki F."/>
            <person name="Takami H."/>
        </authorList>
    </citation>
    <scope>NUCLEOTIDE SEQUENCE</scope>
    <source>
        <strain evidence="1">Expedition CK06-06</strain>
    </source>
</reference>
<sequence>INPAGAVMAVSVVRSTTQFLFPEFQKNFCDKSSLLAGYRGSGDVSLVLEDYWRAALDPGKE</sequence>
<name>X0XZ49_9ZZZZ</name>
<dbReference type="EMBL" id="BARS01057109">
    <property type="protein sequence ID" value="GAG48655.1"/>
    <property type="molecule type" value="Genomic_DNA"/>
</dbReference>
<evidence type="ECO:0000313" key="1">
    <source>
        <dbReference type="EMBL" id="GAG48655.1"/>
    </source>
</evidence>
<feature type="non-terminal residue" evidence="1">
    <location>
        <position position="1"/>
    </location>
</feature>
<proteinExistence type="predicted"/>